<dbReference type="InterPro" id="IPR013429">
    <property type="entry name" value="Regulatory_FmdB_Zinc_ribbon"/>
</dbReference>
<gene>
    <name evidence="3" type="ORF">BN961_03799</name>
</gene>
<evidence type="ECO:0000256" key="1">
    <source>
        <dbReference type="SAM" id="MobiDB-lite"/>
    </source>
</evidence>
<dbReference type="InterPro" id="IPR009562">
    <property type="entry name" value="DUF1178"/>
</dbReference>
<organism evidence="3 4">
    <name type="scientific">Afipia felis</name>
    <name type="common">Cat scratch disease bacillus</name>
    <dbReference type="NCBI Taxonomy" id="1035"/>
    <lineage>
        <taxon>Bacteria</taxon>
        <taxon>Pseudomonadati</taxon>
        <taxon>Pseudomonadota</taxon>
        <taxon>Alphaproteobacteria</taxon>
        <taxon>Hyphomicrobiales</taxon>
        <taxon>Nitrobacteraceae</taxon>
        <taxon>Afipia</taxon>
    </lineage>
</organism>
<dbReference type="OrthoDB" id="9799894at2"/>
<feature type="compositionally biased region" description="Low complexity" evidence="1">
    <location>
        <begin position="57"/>
        <end position="77"/>
    </location>
</feature>
<evidence type="ECO:0000313" key="3">
    <source>
        <dbReference type="EMBL" id="CEG10360.1"/>
    </source>
</evidence>
<evidence type="ECO:0000259" key="2">
    <source>
        <dbReference type="SMART" id="SM00834"/>
    </source>
</evidence>
<dbReference type="AlphaFoldDB" id="A0A090MSR5"/>
<comment type="caution">
    <text evidence="3">The sequence shown here is derived from an EMBL/GenBank/DDBJ whole genome shotgun (WGS) entry which is preliminary data.</text>
</comment>
<accession>A0A090MSR5</accession>
<dbReference type="SMART" id="SM00834">
    <property type="entry name" value="CxxC_CXXC_SSSS"/>
    <property type="match status" value="1"/>
</dbReference>
<dbReference type="STRING" id="1035.BN961_03799"/>
<feature type="domain" description="Putative regulatory protein FmdB zinc ribbon" evidence="2">
    <location>
        <begin position="1"/>
        <end position="48"/>
    </location>
</feature>
<dbReference type="EMBL" id="CCAZ020000002">
    <property type="protein sequence ID" value="CEG10360.1"/>
    <property type="molecule type" value="Genomic_DNA"/>
</dbReference>
<protein>
    <recommendedName>
        <fullName evidence="2">Putative regulatory protein FmdB zinc ribbon domain-containing protein</fullName>
    </recommendedName>
</protein>
<sequence>MIRYALRCECGHTFESWFQSSSAYETQHRRHLVTCPACESAKVEKAIMAPRLASKGTKAAPAPEPAATPDTPAATSPLAMAPEVQELVTKLRELREHVEKNAENVGRQFPHEARKIHYGDSEHRAIYGQATAEETRSLLDEGVEVMPLPLLPDERN</sequence>
<feature type="region of interest" description="Disordered" evidence="1">
    <location>
        <begin position="54"/>
        <end position="77"/>
    </location>
</feature>
<dbReference type="RefSeq" id="WP_048757894.1">
    <property type="nucleotide sequence ID" value="NZ_CCAZ020000002.1"/>
</dbReference>
<dbReference type="PIRSF" id="PIRSF032131">
    <property type="entry name" value="UCP032131"/>
    <property type="match status" value="1"/>
</dbReference>
<proteinExistence type="predicted"/>
<reference evidence="3 4" key="1">
    <citation type="journal article" date="2014" name="Genome Announc.">
        <title>Genome Sequence of Afipia felis Strain 76713, Isolated in Hospital Water Using an Amoeba Co-Culture Procedure.</title>
        <authorList>
            <person name="Benamar S."/>
            <person name="La Scola B."/>
            <person name="Croce O."/>
        </authorList>
    </citation>
    <scope>NUCLEOTIDE SEQUENCE [LARGE SCALE GENOMIC DNA]</scope>
    <source>
        <strain evidence="3 4">76713</strain>
    </source>
</reference>
<keyword evidence="4" id="KW-1185">Reference proteome</keyword>
<dbReference type="Proteomes" id="UP000035762">
    <property type="component" value="Unassembled WGS sequence"/>
</dbReference>
<dbReference type="Pfam" id="PF06676">
    <property type="entry name" value="DUF1178"/>
    <property type="match status" value="1"/>
</dbReference>
<name>A0A090MSR5_AFIFE</name>
<evidence type="ECO:0000313" key="4">
    <source>
        <dbReference type="Proteomes" id="UP000035762"/>
    </source>
</evidence>